<accession>A0A183EHR8</accession>
<dbReference type="GO" id="GO:0000139">
    <property type="term" value="C:Golgi membrane"/>
    <property type="evidence" value="ECO:0007669"/>
    <property type="project" value="TreeGrafter"/>
</dbReference>
<dbReference type="PANTHER" id="PTHR22746:SF10">
    <property type="entry name" value="GUANINE NUCLEOTIDE EXCHANGE FACTOR SUBUNIT RIC1"/>
    <property type="match status" value="1"/>
</dbReference>
<organism evidence="1">
    <name type="scientific">Gongylonema pulchrum</name>
    <dbReference type="NCBI Taxonomy" id="637853"/>
    <lineage>
        <taxon>Eukaryota</taxon>
        <taxon>Metazoa</taxon>
        <taxon>Ecdysozoa</taxon>
        <taxon>Nematoda</taxon>
        <taxon>Chromadorea</taxon>
        <taxon>Rhabditida</taxon>
        <taxon>Spirurina</taxon>
        <taxon>Spiruromorpha</taxon>
        <taxon>Spiruroidea</taxon>
        <taxon>Gongylonematidae</taxon>
        <taxon>Gongylonema</taxon>
    </lineage>
</organism>
<name>A0A183EHR8_9BILA</name>
<dbReference type="GO" id="GO:0034066">
    <property type="term" value="C:Ric1-Rgp1 guanyl-nucleotide exchange factor complex"/>
    <property type="evidence" value="ECO:0007669"/>
    <property type="project" value="InterPro"/>
</dbReference>
<sequence>LLGIWALHVNDAVCAAVNHKFRMILYGCKNGDIAAFHLDDTNGSLICTYRVSLQVKDGPELLNRMSEVRHVECYAQGTAIAAVWSPLLCDEGRSPDSTDTVPIVAIFSSFGAHLWLAADTGLYVLPLAHSINSSTFESTDRIVFLSDNQIYLSAAKEREQSVSAPHSIWHLVEVDERGQWLVVAGARGFIHYNLIAGKWRMFGNESQVCCFHSLFQKITFTSSTI</sequence>
<reference evidence="1" key="1">
    <citation type="submission" date="2016-06" db="UniProtKB">
        <authorList>
            <consortium name="WormBaseParasite"/>
        </authorList>
    </citation>
    <scope>IDENTIFICATION</scope>
</reference>
<dbReference type="GO" id="GO:0006886">
    <property type="term" value="P:intracellular protein transport"/>
    <property type="evidence" value="ECO:0007669"/>
    <property type="project" value="InterPro"/>
</dbReference>
<dbReference type="AlphaFoldDB" id="A0A183EHR8"/>
<protein>
    <submittedName>
        <fullName evidence="1">Protein RIC1 homolog</fullName>
    </submittedName>
</protein>
<dbReference type="WBParaSite" id="GPUH_0002053401-mRNA-1">
    <property type="protein sequence ID" value="GPUH_0002053401-mRNA-1"/>
    <property type="gene ID" value="GPUH_0002053401"/>
</dbReference>
<dbReference type="InterPro" id="IPR040096">
    <property type="entry name" value="Ric1"/>
</dbReference>
<dbReference type="GO" id="GO:0005829">
    <property type="term" value="C:cytosol"/>
    <property type="evidence" value="ECO:0007669"/>
    <property type="project" value="TreeGrafter"/>
</dbReference>
<dbReference type="PANTHER" id="PTHR22746">
    <property type="entry name" value="RAB6A-GEF COMPLEX PARTNER PROTEIN 1"/>
    <property type="match status" value="1"/>
</dbReference>
<evidence type="ECO:0000313" key="1">
    <source>
        <dbReference type="WBParaSite" id="GPUH_0002053401-mRNA-1"/>
    </source>
</evidence>
<dbReference type="GO" id="GO:0042147">
    <property type="term" value="P:retrograde transport, endosome to Golgi"/>
    <property type="evidence" value="ECO:0007669"/>
    <property type="project" value="TreeGrafter"/>
</dbReference>
<proteinExistence type="predicted"/>